<dbReference type="EMBL" id="MN740684">
    <property type="protein sequence ID" value="QHU07264.1"/>
    <property type="molecule type" value="Genomic_DNA"/>
</dbReference>
<dbReference type="InterPro" id="IPR038765">
    <property type="entry name" value="Papain-like_cys_pep_sf"/>
</dbReference>
<evidence type="ECO:0008006" key="2">
    <source>
        <dbReference type="Google" id="ProtNLM"/>
    </source>
</evidence>
<evidence type="ECO:0000313" key="1">
    <source>
        <dbReference type="EMBL" id="QHU07264.1"/>
    </source>
</evidence>
<dbReference type="SUPFAM" id="SSF54001">
    <property type="entry name" value="Cysteine proteinases"/>
    <property type="match status" value="1"/>
</dbReference>
<proteinExistence type="predicted"/>
<dbReference type="AlphaFoldDB" id="A0A6C0JU86"/>
<protein>
    <recommendedName>
        <fullName evidence="2">Ubiquitin-like protease family profile domain-containing protein</fullName>
    </recommendedName>
</protein>
<sequence>MKVDNLYCSPSAKDRNSTCLSKESLKELIDCYNLSRKTKKELIKYYDNNTQLELFKKLDNKMKKFTKGSGKYWFWPDIIKKLTPNNTNITNIMRKIEKLELKPEKPNQWLKNPREWLSNYDINNVMNQYNSDKILNYCYIGTFSIDFAIKDKNGNCLHSNFCNIDIKKDYINKNCKYIGFITNMDKHDEPGSHWTSTFIIIDPKNISYGAYYYDSVSRKTPKLINDFLLLIKSQLDKIYRSKTFNIKYNTKQHQFQNTECGMFSIIYQIRWLSKLINNKNPTFKTIIEEKLLTDNEANNARKFIFRPNIKEL</sequence>
<accession>A0A6C0JU86</accession>
<reference evidence="1" key="1">
    <citation type="journal article" date="2020" name="Nature">
        <title>Giant virus diversity and host interactions through global metagenomics.</title>
        <authorList>
            <person name="Schulz F."/>
            <person name="Roux S."/>
            <person name="Paez-Espino D."/>
            <person name="Jungbluth S."/>
            <person name="Walsh D.A."/>
            <person name="Denef V.J."/>
            <person name="McMahon K.D."/>
            <person name="Konstantinidis K.T."/>
            <person name="Eloe-Fadrosh E.A."/>
            <person name="Kyrpides N.C."/>
            <person name="Woyke T."/>
        </authorList>
    </citation>
    <scope>NUCLEOTIDE SEQUENCE</scope>
    <source>
        <strain evidence="1">GVMAG-S-1040241-154</strain>
    </source>
</reference>
<organism evidence="1">
    <name type="scientific">viral metagenome</name>
    <dbReference type="NCBI Taxonomy" id="1070528"/>
    <lineage>
        <taxon>unclassified sequences</taxon>
        <taxon>metagenomes</taxon>
        <taxon>organismal metagenomes</taxon>
    </lineage>
</organism>
<name>A0A6C0JU86_9ZZZZ</name>